<dbReference type="Proteomes" id="UP001295740">
    <property type="component" value="Unassembled WGS sequence"/>
</dbReference>
<proteinExistence type="predicted"/>
<sequence length="523" mass="57929">MPITVIPTSHAPKAHPAIASADSLDHLLQLSCPDTYLPNDTRIVASSFDVTGGSGTRIYPSSSSFVRAAIEAWGRHSHLVIRPEDVWFTILVQMNFFMQKNAESLRHLFVSHRGKKRIEVWGDDWPDVMDRFQDHLQAELQTEWMSDWVSPGFSTSTIDDERTATVLMMGLMKSFFDYAGGIICGIPSITILGTKSDWERLSSKIDRLDDFGDEPKAYAKRLRPILSRIVQTFDNPEAEETKEFWDQLVQAKVKHSNVCGEPPSQYVVSGWIMGLYYWDSEGTVNRVFAQGFPGEREFDLEKRQYAKEIRTMVQYDGVLYGEAALEDLPVGYAKAKFEMINEHGGDASKPFQGWVLAGSIGKRIVDGAPAGYERALQSSFSPTKSDVAGKSCSPTEPDVAGEPKNPGSFSGLLRSLNCFGAMGTSTSPSGSPQDVARGGEKQQVMGSATPDTPEHGHSTIQPTSGWFLFGPDKDTNPFVDFGEFDGPTVDAIDSCERVEHFGQCVNCRDLKHYKRSPPETVPK</sequence>
<dbReference type="EMBL" id="CAUWAG010000019">
    <property type="protein sequence ID" value="CAJ2512491.1"/>
    <property type="molecule type" value="Genomic_DNA"/>
</dbReference>
<reference evidence="2" key="1">
    <citation type="submission" date="2023-10" db="EMBL/GenBank/DDBJ databases">
        <authorList>
            <person name="Hackl T."/>
        </authorList>
    </citation>
    <scope>NUCLEOTIDE SEQUENCE</scope>
</reference>
<dbReference type="PANTHER" id="PTHR31252">
    <property type="entry name" value="DUF4419 DOMAIN-CONTAINING PROTEIN"/>
    <property type="match status" value="1"/>
</dbReference>
<dbReference type="InterPro" id="IPR025533">
    <property type="entry name" value="DUF4419"/>
</dbReference>
<accession>A0AAI8VR13</accession>
<dbReference type="AlphaFoldDB" id="A0AAI8VR13"/>
<gene>
    <name evidence="2" type="ORF">KHLLAP_LOCUS12959</name>
</gene>
<keyword evidence="3" id="KW-1185">Reference proteome</keyword>
<dbReference type="PANTHER" id="PTHR31252:SF11">
    <property type="entry name" value="DUF4419 DOMAIN-CONTAINING PROTEIN"/>
    <property type="match status" value="1"/>
</dbReference>
<feature type="compositionally biased region" description="Polar residues" evidence="1">
    <location>
        <begin position="423"/>
        <end position="432"/>
    </location>
</feature>
<comment type="caution">
    <text evidence="2">The sequence shown here is derived from an EMBL/GenBank/DDBJ whole genome shotgun (WGS) entry which is preliminary data.</text>
</comment>
<organism evidence="2 3">
    <name type="scientific">Anthostomella pinea</name>
    <dbReference type="NCBI Taxonomy" id="933095"/>
    <lineage>
        <taxon>Eukaryota</taxon>
        <taxon>Fungi</taxon>
        <taxon>Dikarya</taxon>
        <taxon>Ascomycota</taxon>
        <taxon>Pezizomycotina</taxon>
        <taxon>Sordariomycetes</taxon>
        <taxon>Xylariomycetidae</taxon>
        <taxon>Xylariales</taxon>
        <taxon>Xylariaceae</taxon>
        <taxon>Anthostomella</taxon>
    </lineage>
</organism>
<feature type="region of interest" description="Disordered" evidence="1">
    <location>
        <begin position="423"/>
        <end position="458"/>
    </location>
</feature>
<protein>
    <submittedName>
        <fullName evidence="2">Uu.00g055060.m01.CDS01</fullName>
    </submittedName>
</protein>
<name>A0AAI8VR13_9PEZI</name>
<evidence type="ECO:0000313" key="2">
    <source>
        <dbReference type="EMBL" id="CAJ2512491.1"/>
    </source>
</evidence>
<evidence type="ECO:0000313" key="3">
    <source>
        <dbReference type="Proteomes" id="UP001295740"/>
    </source>
</evidence>
<dbReference type="Pfam" id="PF14388">
    <property type="entry name" value="DUF4419"/>
    <property type="match status" value="1"/>
</dbReference>
<evidence type="ECO:0000256" key="1">
    <source>
        <dbReference type="SAM" id="MobiDB-lite"/>
    </source>
</evidence>
<feature type="region of interest" description="Disordered" evidence="1">
    <location>
        <begin position="378"/>
        <end position="404"/>
    </location>
</feature>